<evidence type="ECO:0000313" key="4">
    <source>
        <dbReference type="Proteomes" id="UP000294702"/>
    </source>
</evidence>
<dbReference type="Proteomes" id="UP000294702">
    <property type="component" value="Unassembled WGS sequence"/>
</dbReference>
<dbReference type="GO" id="GO:0016052">
    <property type="term" value="P:carbohydrate catabolic process"/>
    <property type="evidence" value="ECO:0007669"/>
    <property type="project" value="InterPro"/>
</dbReference>
<comment type="caution">
    <text evidence="3">The sequence shown here is derived from an EMBL/GenBank/DDBJ whole genome shotgun (WGS) entry which is preliminary data.</text>
</comment>
<organism evidence="3 4">
    <name type="scientific">Volucribacter psittacicida</name>
    <dbReference type="NCBI Taxonomy" id="203482"/>
    <lineage>
        <taxon>Bacteria</taxon>
        <taxon>Pseudomonadati</taxon>
        <taxon>Pseudomonadota</taxon>
        <taxon>Gammaproteobacteria</taxon>
        <taxon>Pasteurellales</taxon>
        <taxon>Pasteurellaceae</taxon>
        <taxon>Volucribacter</taxon>
    </lineage>
</organism>
<dbReference type="Gene3D" id="2.60.40.1190">
    <property type="match status" value="1"/>
</dbReference>
<dbReference type="GO" id="GO:0004553">
    <property type="term" value="F:hydrolase activity, hydrolyzing O-glycosyl compounds"/>
    <property type="evidence" value="ECO:0007669"/>
    <property type="project" value="InterPro"/>
</dbReference>
<dbReference type="EMBL" id="SMFT01000005">
    <property type="protein sequence ID" value="TCJ95875.1"/>
    <property type="molecule type" value="Genomic_DNA"/>
</dbReference>
<reference evidence="3 4" key="1">
    <citation type="submission" date="2019-03" db="EMBL/GenBank/DDBJ databases">
        <title>Genomic Encyclopedia of Type Strains, Phase IV (KMG-IV): sequencing the most valuable type-strain genomes for metagenomic binning, comparative biology and taxonomic classification.</title>
        <authorList>
            <person name="Goeker M."/>
        </authorList>
    </citation>
    <scope>NUCLEOTIDE SEQUENCE [LARGE SCALE GENOMIC DNA]</scope>
    <source>
        <strain evidence="3 4">DSM 15534</strain>
    </source>
</reference>
<proteinExistence type="predicted"/>
<evidence type="ECO:0000259" key="2">
    <source>
        <dbReference type="Pfam" id="PF06452"/>
    </source>
</evidence>
<dbReference type="InterPro" id="IPR010502">
    <property type="entry name" value="Carb-bd_dom_fam9"/>
</dbReference>
<dbReference type="Pfam" id="PF06452">
    <property type="entry name" value="CBM9_1"/>
    <property type="match status" value="1"/>
</dbReference>
<dbReference type="CDD" id="cd09620">
    <property type="entry name" value="CBM9_like_3"/>
    <property type="match status" value="1"/>
</dbReference>
<feature type="domain" description="Carbohydrate-binding" evidence="2">
    <location>
        <begin position="38"/>
        <end position="236"/>
    </location>
</feature>
<dbReference type="OrthoDB" id="9786766at2"/>
<evidence type="ECO:0000313" key="3">
    <source>
        <dbReference type="EMBL" id="TCJ95875.1"/>
    </source>
</evidence>
<keyword evidence="4" id="KW-1185">Reference proteome</keyword>
<accession>A0A4V2PB61</accession>
<name>A0A4V2PB61_9PAST</name>
<evidence type="ECO:0000256" key="1">
    <source>
        <dbReference type="SAM" id="SignalP"/>
    </source>
</evidence>
<dbReference type="GO" id="GO:0030246">
    <property type="term" value="F:carbohydrate binding"/>
    <property type="evidence" value="ECO:0007669"/>
    <property type="project" value="InterPro"/>
</dbReference>
<protein>
    <submittedName>
        <fullName evidence="3">Carbohydrate binding protein with CBM9 domain</fullName>
    </submittedName>
</protein>
<feature type="chain" id="PRO_5020288590" evidence="1">
    <location>
        <begin position="23"/>
        <end position="240"/>
    </location>
</feature>
<gene>
    <name evidence="3" type="ORF">EV694_1877</name>
</gene>
<feature type="signal peptide" evidence="1">
    <location>
        <begin position="1"/>
        <end position="22"/>
    </location>
</feature>
<keyword evidence="1" id="KW-0732">Signal</keyword>
<dbReference type="RefSeq" id="WP_132691782.1">
    <property type="nucleotide sequence ID" value="NZ_SMFT01000005.1"/>
</dbReference>
<dbReference type="SUPFAM" id="SSF49344">
    <property type="entry name" value="CBD9-like"/>
    <property type="match status" value="1"/>
</dbReference>
<dbReference type="AlphaFoldDB" id="A0A4V2PB61"/>
<sequence length="240" mass="27500">MKKLTALSMLALALSANVYAQAQDSYTVAYDKQAPVLDGHLNESVWDKLQAIRFIDPWQQGEIPDTQFKAYHDDQYLYFAFDVEDPNTVIFEKVHDEMMIARQDRVELFFAQAPIDKAKADGSYPNYFALEMDYQGRTLSIKADSQKNRDVSWDMQTLETKGNLTDKGYVLEGRIALKELRELNLIHDNKIQTGVYRAEFSIINGKEVAQWITWVDPKTEKPNFHINSSFGTFVLAPSGK</sequence>